<dbReference type="EMBL" id="GBRH01201761">
    <property type="protein sequence ID" value="JAD96134.1"/>
    <property type="molecule type" value="Transcribed_RNA"/>
</dbReference>
<organism evidence="1">
    <name type="scientific">Arundo donax</name>
    <name type="common">Giant reed</name>
    <name type="synonym">Donax arundinaceus</name>
    <dbReference type="NCBI Taxonomy" id="35708"/>
    <lineage>
        <taxon>Eukaryota</taxon>
        <taxon>Viridiplantae</taxon>
        <taxon>Streptophyta</taxon>
        <taxon>Embryophyta</taxon>
        <taxon>Tracheophyta</taxon>
        <taxon>Spermatophyta</taxon>
        <taxon>Magnoliopsida</taxon>
        <taxon>Liliopsida</taxon>
        <taxon>Poales</taxon>
        <taxon>Poaceae</taxon>
        <taxon>PACMAD clade</taxon>
        <taxon>Arundinoideae</taxon>
        <taxon>Arundineae</taxon>
        <taxon>Arundo</taxon>
    </lineage>
</organism>
<sequence length="82" mass="10034">MPEEWRRSIFVPISKNKGDIQSCTNYRRIKLMSHTMKLWERVVEHRLREMTRITVNQLGFMPGRSTMEAIFMLRQVMERYKE</sequence>
<evidence type="ECO:0000313" key="1">
    <source>
        <dbReference type="EMBL" id="JAD96134.1"/>
    </source>
</evidence>
<protein>
    <submittedName>
        <fullName evidence="1">Uncharacterized protein</fullName>
    </submittedName>
</protein>
<proteinExistence type="predicted"/>
<dbReference type="AlphaFoldDB" id="A0A0A9E5X4"/>
<name>A0A0A9E5X4_ARUDO</name>
<reference evidence="1" key="2">
    <citation type="journal article" date="2015" name="Data Brief">
        <title>Shoot transcriptome of the giant reed, Arundo donax.</title>
        <authorList>
            <person name="Barrero R.A."/>
            <person name="Guerrero F.D."/>
            <person name="Moolhuijzen P."/>
            <person name="Goolsby J.A."/>
            <person name="Tidwell J."/>
            <person name="Bellgard S.E."/>
            <person name="Bellgard M.I."/>
        </authorList>
    </citation>
    <scope>NUCLEOTIDE SEQUENCE</scope>
    <source>
        <tissue evidence="1">Shoot tissue taken approximately 20 cm above the soil surface</tissue>
    </source>
</reference>
<dbReference type="PANTHER" id="PTHR19446">
    <property type="entry name" value="REVERSE TRANSCRIPTASES"/>
    <property type="match status" value="1"/>
</dbReference>
<reference evidence="1" key="1">
    <citation type="submission" date="2014-09" db="EMBL/GenBank/DDBJ databases">
        <authorList>
            <person name="Magalhaes I.L.F."/>
            <person name="Oliveira U."/>
            <person name="Santos F.R."/>
            <person name="Vidigal T.H.D.A."/>
            <person name="Brescovit A.D."/>
            <person name="Santos A.J."/>
        </authorList>
    </citation>
    <scope>NUCLEOTIDE SEQUENCE</scope>
    <source>
        <tissue evidence="1">Shoot tissue taken approximately 20 cm above the soil surface</tissue>
    </source>
</reference>
<accession>A0A0A9E5X4</accession>